<comment type="caution">
    <text evidence="12">The sequence shown here is derived from an EMBL/GenBank/DDBJ whole genome shotgun (WGS) entry which is preliminary data.</text>
</comment>
<dbReference type="GO" id="GO:0000118">
    <property type="term" value="C:histone deacetylase complex"/>
    <property type="evidence" value="ECO:0007669"/>
    <property type="project" value="TreeGrafter"/>
</dbReference>
<name>A0AAD1UE57_EUPCR</name>
<organism evidence="12 13">
    <name type="scientific">Euplotes crassus</name>
    <dbReference type="NCBI Taxonomy" id="5936"/>
    <lineage>
        <taxon>Eukaryota</taxon>
        <taxon>Sar</taxon>
        <taxon>Alveolata</taxon>
        <taxon>Ciliophora</taxon>
        <taxon>Intramacronucleata</taxon>
        <taxon>Spirotrichea</taxon>
        <taxon>Hypotrichia</taxon>
        <taxon>Euplotida</taxon>
        <taxon>Euplotidae</taxon>
        <taxon>Moneuplotes</taxon>
    </lineage>
</organism>
<dbReference type="InterPro" id="IPR037138">
    <property type="entry name" value="His_deacetylse_dom_sf"/>
</dbReference>
<feature type="compositionally biased region" description="Basic and acidic residues" evidence="10">
    <location>
        <begin position="1"/>
        <end position="17"/>
    </location>
</feature>
<evidence type="ECO:0000256" key="6">
    <source>
        <dbReference type="ARBA" id="ARBA00022853"/>
    </source>
</evidence>
<dbReference type="InterPro" id="IPR023801">
    <property type="entry name" value="His_deacetylse_dom"/>
</dbReference>
<evidence type="ECO:0000256" key="2">
    <source>
        <dbReference type="ARBA" id="ARBA00007738"/>
    </source>
</evidence>
<dbReference type="InterPro" id="IPR023696">
    <property type="entry name" value="Ureohydrolase_dom_sf"/>
</dbReference>
<protein>
    <recommendedName>
        <fullName evidence="3">histone deacetylase</fullName>
        <ecNumber evidence="3">3.5.1.98</ecNumber>
    </recommendedName>
</protein>
<dbReference type="AlphaFoldDB" id="A0AAD1UE57"/>
<dbReference type="PANTHER" id="PTHR10625:SF5">
    <property type="entry name" value="HISTONE DEACETYLASE"/>
    <property type="match status" value="1"/>
</dbReference>
<evidence type="ECO:0000256" key="4">
    <source>
        <dbReference type="ARBA" id="ARBA00022491"/>
    </source>
</evidence>
<accession>A0AAD1UE57</accession>
<feature type="region of interest" description="Disordered" evidence="10">
    <location>
        <begin position="1"/>
        <end position="50"/>
    </location>
</feature>
<evidence type="ECO:0000256" key="7">
    <source>
        <dbReference type="ARBA" id="ARBA00023015"/>
    </source>
</evidence>
<dbReference type="CDD" id="cd09992">
    <property type="entry name" value="HDAC_classII"/>
    <property type="match status" value="1"/>
</dbReference>
<evidence type="ECO:0000313" key="13">
    <source>
        <dbReference type="Proteomes" id="UP001295684"/>
    </source>
</evidence>
<evidence type="ECO:0000256" key="3">
    <source>
        <dbReference type="ARBA" id="ARBA00012111"/>
    </source>
</evidence>
<keyword evidence="13" id="KW-1185">Reference proteome</keyword>
<dbReference type="EC" id="3.5.1.98" evidence="3"/>
<evidence type="ECO:0000256" key="5">
    <source>
        <dbReference type="ARBA" id="ARBA00022801"/>
    </source>
</evidence>
<keyword evidence="5" id="KW-0378">Hydrolase</keyword>
<dbReference type="GO" id="GO:0040029">
    <property type="term" value="P:epigenetic regulation of gene expression"/>
    <property type="evidence" value="ECO:0007669"/>
    <property type="project" value="TreeGrafter"/>
</dbReference>
<gene>
    <name evidence="12" type="ORF">ECRASSUSDP1_LOCUS8450</name>
</gene>
<dbReference type="Gene3D" id="3.40.800.20">
    <property type="entry name" value="Histone deacetylase domain"/>
    <property type="match status" value="1"/>
</dbReference>
<dbReference type="Pfam" id="PF00850">
    <property type="entry name" value="Hist_deacetyl"/>
    <property type="match status" value="1"/>
</dbReference>
<evidence type="ECO:0000256" key="1">
    <source>
        <dbReference type="ARBA" id="ARBA00004123"/>
    </source>
</evidence>
<dbReference type="PANTHER" id="PTHR10625">
    <property type="entry name" value="HISTONE DEACETYLASE HDAC1-RELATED"/>
    <property type="match status" value="1"/>
</dbReference>
<reference evidence="12" key="1">
    <citation type="submission" date="2023-07" db="EMBL/GenBank/DDBJ databases">
        <authorList>
            <consortium name="AG Swart"/>
            <person name="Singh M."/>
            <person name="Singh A."/>
            <person name="Seah K."/>
            <person name="Emmerich C."/>
        </authorList>
    </citation>
    <scope>NUCLEOTIDE SEQUENCE</scope>
    <source>
        <strain evidence="12">DP1</strain>
    </source>
</reference>
<keyword evidence="6" id="KW-0156">Chromatin regulator</keyword>
<evidence type="ECO:0000256" key="8">
    <source>
        <dbReference type="ARBA" id="ARBA00023163"/>
    </source>
</evidence>
<feature type="domain" description="Histone deacetylase" evidence="11">
    <location>
        <begin position="95"/>
        <end position="404"/>
    </location>
</feature>
<comment type="subcellular location">
    <subcellularLocation>
        <location evidence="1">Nucleus</location>
    </subcellularLocation>
</comment>
<evidence type="ECO:0000256" key="10">
    <source>
        <dbReference type="SAM" id="MobiDB-lite"/>
    </source>
</evidence>
<evidence type="ECO:0000259" key="11">
    <source>
        <dbReference type="Pfam" id="PF00850"/>
    </source>
</evidence>
<keyword evidence="9" id="KW-0539">Nucleus</keyword>
<dbReference type="EMBL" id="CAMPGE010008266">
    <property type="protein sequence ID" value="CAI2367172.1"/>
    <property type="molecule type" value="Genomic_DNA"/>
</dbReference>
<dbReference type="GO" id="GO:0141221">
    <property type="term" value="F:histone deacetylase activity, hydrolytic mechanism"/>
    <property type="evidence" value="ECO:0007669"/>
    <property type="project" value="UniProtKB-EC"/>
</dbReference>
<evidence type="ECO:0000256" key="9">
    <source>
        <dbReference type="ARBA" id="ARBA00023242"/>
    </source>
</evidence>
<dbReference type="PRINTS" id="PR01270">
    <property type="entry name" value="HDASUPER"/>
</dbReference>
<feature type="compositionally biased region" description="Basic residues" evidence="10">
    <location>
        <begin position="36"/>
        <end position="50"/>
    </location>
</feature>
<evidence type="ECO:0000313" key="12">
    <source>
        <dbReference type="EMBL" id="CAI2367172.1"/>
    </source>
</evidence>
<dbReference type="InterPro" id="IPR000286">
    <property type="entry name" value="HDACs"/>
</dbReference>
<dbReference type="SUPFAM" id="SSF52768">
    <property type="entry name" value="Arginase/deacetylase"/>
    <property type="match status" value="1"/>
</dbReference>
<comment type="similarity">
    <text evidence="2">Belongs to the histone deacetylase family. HD type 2 subfamily.</text>
</comment>
<dbReference type="Proteomes" id="UP001295684">
    <property type="component" value="Unassembled WGS sequence"/>
</dbReference>
<keyword evidence="4" id="KW-0678">Repressor</keyword>
<proteinExistence type="inferred from homology"/>
<keyword evidence="7" id="KW-0805">Transcription regulation</keyword>
<sequence>MSAEEYKDLQNFEEDKSCASTEISSVMEETKDPPTKPKKKVQKPQKVRRSNRIAEMKKKALQDKKIKELEMKAKLKVGYVFEEDLSLHKSHRVSHVERPERIWSIYLQLLKAGLIDNMYKVDGDLINDENILLCHSEEYLMKFNKVVGIDDDAQEPAPAKRNKNMYHFQFDTYENKWSNHCAKLSAGCVIETVDALYTDYIKSGFCIVRPPGHHAHGSSASGFCFLNNVAIAAKYAQSKYGVKKVCIFDWDVHFGDGTSSIFKSDPSVLFISTHRYEGGAFYPSSPLGGEDNVGTDEGEGFNINIPFNKEGMGNDEYIHVCENLVFPVIEKFEPELIFISAGFDSAEGDPLGGFSLTPAGYAYMCQRIMNLCQETSKPKMIAVLEGGYNLESISNSSEAVVRVLQGEKLPIESMNATQTVEQMRENAKPDTEALEVVERVKSNIGKFWDL</sequence>
<keyword evidence="8" id="KW-0804">Transcription</keyword>